<reference evidence="3 4" key="1">
    <citation type="journal article" date="2024" name="Nat. Commun.">
        <title>Phylogenomics reveals the evolutionary origins of lichenization in chlorophyte algae.</title>
        <authorList>
            <person name="Puginier C."/>
            <person name="Libourel C."/>
            <person name="Otte J."/>
            <person name="Skaloud P."/>
            <person name="Haon M."/>
            <person name="Grisel S."/>
            <person name="Petersen M."/>
            <person name="Berrin J.G."/>
            <person name="Delaux P.M."/>
            <person name="Dal Grande F."/>
            <person name="Keller J."/>
        </authorList>
    </citation>
    <scope>NUCLEOTIDE SEQUENCE [LARGE SCALE GENOMIC DNA]</scope>
    <source>
        <strain evidence="3 4">SAG 2043</strain>
    </source>
</reference>
<dbReference type="PANTHER" id="PTHR12482">
    <property type="entry name" value="LIPASE ROG1-RELATED-RELATED"/>
    <property type="match status" value="1"/>
</dbReference>
<evidence type="ECO:0000256" key="1">
    <source>
        <dbReference type="SAM" id="MobiDB-lite"/>
    </source>
</evidence>
<dbReference type="Pfam" id="PF05057">
    <property type="entry name" value="DUF676"/>
    <property type="match status" value="1"/>
</dbReference>
<dbReference type="InterPro" id="IPR029058">
    <property type="entry name" value="AB_hydrolase_fold"/>
</dbReference>
<dbReference type="Gene3D" id="3.40.50.1820">
    <property type="entry name" value="alpha/beta hydrolase"/>
    <property type="match status" value="1"/>
</dbReference>
<feature type="region of interest" description="Disordered" evidence="1">
    <location>
        <begin position="359"/>
        <end position="424"/>
    </location>
</feature>
<protein>
    <recommendedName>
        <fullName evidence="2">DUF676 domain-containing protein</fullName>
    </recommendedName>
</protein>
<evidence type="ECO:0000313" key="4">
    <source>
        <dbReference type="Proteomes" id="UP001489004"/>
    </source>
</evidence>
<keyword evidence="4" id="KW-1185">Reference proteome</keyword>
<dbReference type="InterPro" id="IPR007751">
    <property type="entry name" value="DUF676_lipase-like"/>
</dbReference>
<accession>A0AAW1R894</accession>
<evidence type="ECO:0000313" key="3">
    <source>
        <dbReference type="EMBL" id="KAK9829760.1"/>
    </source>
</evidence>
<dbReference type="Proteomes" id="UP001489004">
    <property type="component" value="Unassembled WGS sequence"/>
</dbReference>
<dbReference type="EMBL" id="JALJOR010000001">
    <property type="protein sequence ID" value="KAK9829760.1"/>
    <property type="molecule type" value="Genomic_DNA"/>
</dbReference>
<dbReference type="InterPro" id="IPR044294">
    <property type="entry name" value="Lipase-like"/>
</dbReference>
<feature type="region of interest" description="Disordered" evidence="1">
    <location>
        <begin position="282"/>
        <end position="313"/>
    </location>
</feature>
<comment type="caution">
    <text evidence="3">The sequence shown here is derived from an EMBL/GenBank/DDBJ whole genome shotgun (WGS) entry which is preliminary data.</text>
</comment>
<sequence>MEQLPTTPDEQISPAKKHLVVLVNGLFGTSANWEVVRNYLVRYTDAQTTLLIASEVNRLLQTFDGIDSCGQRLAEEIQAVVAEHGTLVRISVIGHSMGGLVARYALGKLYNPDTGLLCGLQPCHFVTLATPHLGCDGEGPAQVPFIGWSGEVPLAGPGLQKMLQASAKPFASLVLRRTGGQFFLLDKENGQEPLLLRMTHDSSEDGYFLSALHSFITRTCYANSSGDHLVGWSNASLRRLDQLPQLRTKGRGVVREDALEMGMHPADLRDLHEHREHSVDAAQTLPDQERASLDRQWPSDAEVQQRGPGSPIGERVETLTSAASNQQQLRQLSDGIQAAGWPTADQIVLGVRGSGSFAGDGVAETSAPPASTERGARQASAVRAIDSPTADAERAESQHVTGKDVRSSTNGPGRPSTSSLAGPSEALPTLEATAQNPDSLVVLERLQSLPWRRIDVCFQDTKMPFFSHNLIQVTRRWLNWEGEAVAEHLAAQFAAMEKHSVVEQRLRRGKR</sequence>
<feature type="compositionally biased region" description="Polar residues" evidence="1">
    <location>
        <begin position="407"/>
        <end position="421"/>
    </location>
</feature>
<dbReference type="PANTHER" id="PTHR12482:SF11">
    <property type="entry name" value="LIPASE YOR059C ISOFORM X1"/>
    <property type="match status" value="1"/>
</dbReference>
<gene>
    <name evidence="3" type="ORF">WJX72_007706</name>
</gene>
<feature type="domain" description="DUF676" evidence="2">
    <location>
        <begin position="15"/>
        <end position="230"/>
    </location>
</feature>
<name>A0AAW1R894_9CHLO</name>
<feature type="compositionally biased region" description="Basic and acidic residues" evidence="1">
    <location>
        <begin position="391"/>
        <end position="406"/>
    </location>
</feature>
<evidence type="ECO:0000259" key="2">
    <source>
        <dbReference type="Pfam" id="PF05057"/>
    </source>
</evidence>
<dbReference type="SUPFAM" id="SSF53474">
    <property type="entry name" value="alpha/beta-Hydrolases"/>
    <property type="match status" value="1"/>
</dbReference>
<organism evidence="3 4">
    <name type="scientific">[Myrmecia] bisecta</name>
    <dbReference type="NCBI Taxonomy" id="41462"/>
    <lineage>
        <taxon>Eukaryota</taxon>
        <taxon>Viridiplantae</taxon>
        <taxon>Chlorophyta</taxon>
        <taxon>core chlorophytes</taxon>
        <taxon>Trebouxiophyceae</taxon>
        <taxon>Trebouxiales</taxon>
        <taxon>Trebouxiaceae</taxon>
        <taxon>Myrmecia</taxon>
    </lineage>
</organism>
<proteinExistence type="predicted"/>
<dbReference type="AlphaFoldDB" id="A0AAW1R894"/>